<evidence type="ECO:0000256" key="2">
    <source>
        <dbReference type="SAM" id="SignalP"/>
    </source>
</evidence>
<dbReference type="Pfam" id="PF00932">
    <property type="entry name" value="LTD"/>
    <property type="match status" value="1"/>
</dbReference>
<feature type="chain" id="PRO_5005467114" evidence="2">
    <location>
        <begin position="43"/>
        <end position="286"/>
    </location>
</feature>
<evidence type="ECO:0000313" key="5">
    <source>
        <dbReference type="Proteomes" id="UP000064967"/>
    </source>
</evidence>
<evidence type="ECO:0000259" key="3">
    <source>
        <dbReference type="PROSITE" id="PS51841"/>
    </source>
</evidence>
<keyword evidence="5" id="KW-1185">Reference proteome</keyword>
<dbReference type="RefSeq" id="WP_146653897.1">
    <property type="nucleotide sequence ID" value="NZ_CP012333.1"/>
</dbReference>
<dbReference type="AlphaFoldDB" id="A0A0K1QBE8"/>
<proteinExistence type="predicted"/>
<feature type="signal peptide" evidence="2">
    <location>
        <begin position="1"/>
        <end position="42"/>
    </location>
</feature>
<dbReference type="EMBL" id="CP012333">
    <property type="protein sequence ID" value="AKV03074.1"/>
    <property type="molecule type" value="Genomic_DNA"/>
</dbReference>
<name>A0A0K1QBE8_9BACT</name>
<dbReference type="OrthoDB" id="5489112at2"/>
<reference evidence="4 5" key="1">
    <citation type="submission" date="2015-08" db="EMBL/GenBank/DDBJ databases">
        <authorList>
            <person name="Babu N.S."/>
            <person name="Beckwith C.J."/>
            <person name="Beseler K.G."/>
            <person name="Brison A."/>
            <person name="Carone J.V."/>
            <person name="Caskin T.P."/>
            <person name="Diamond M."/>
            <person name="Durham M.E."/>
            <person name="Foxe J.M."/>
            <person name="Go M."/>
            <person name="Henderson B.A."/>
            <person name="Jones I.B."/>
            <person name="McGettigan J.A."/>
            <person name="Micheletti S.J."/>
            <person name="Nasrallah M.E."/>
            <person name="Ortiz D."/>
            <person name="Piller C.R."/>
            <person name="Privatt S.R."/>
            <person name="Schneider S.L."/>
            <person name="Sharp S."/>
            <person name="Smith T.C."/>
            <person name="Stanton J.D."/>
            <person name="Ullery H.E."/>
            <person name="Wilson R.J."/>
            <person name="Serrano M.G."/>
            <person name="Buck G."/>
            <person name="Lee V."/>
            <person name="Wang Y."/>
            <person name="Carvalho R."/>
            <person name="Voegtly L."/>
            <person name="Shi R."/>
            <person name="Duckworth R."/>
            <person name="Johnson A."/>
            <person name="Loviza R."/>
            <person name="Walstead R."/>
            <person name="Shah Z."/>
            <person name="Kiflezghi M."/>
            <person name="Wade K."/>
            <person name="Ball S.L."/>
            <person name="Bradley K.W."/>
            <person name="Asai D.J."/>
            <person name="Bowman C.A."/>
            <person name="Russell D.A."/>
            <person name="Pope W.H."/>
            <person name="Jacobs-Sera D."/>
            <person name="Hendrix R.W."/>
            <person name="Hatfull G.F."/>
        </authorList>
    </citation>
    <scope>NUCLEOTIDE SEQUENCE [LARGE SCALE GENOMIC DNA]</scope>
    <source>
        <strain evidence="4 5">DSM 27648</strain>
    </source>
</reference>
<gene>
    <name evidence="4" type="ORF">AKJ09_09737</name>
</gene>
<keyword evidence="2" id="KW-0732">Signal</keyword>
<dbReference type="Proteomes" id="UP000064967">
    <property type="component" value="Chromosome"/>
</dbReference>
<feature type="compositionally biased region" description="Low complexity" evidence="1">
    <location>
        <begin position="71"/>
        <end position="115"/>
    </location>
</feature>
<dbReference type="SUPFAM" id="SSF74853">
    <property type="entry name" value="Lamin A/C globular tail domain"/>
    <property type="match status" value="1"/>
</dbReference>
<dbReference type="InterPro" id="IPR036415">
    <property type="entry name" value="Lamin_tail_dom_sf"/>
</dbReference>
<organism evidence="4 5">
    <name type="scientific">Labilithrix luteola</name>
    <dbReference type="NCBI Taxonomy" id="1391654"/>
    <lineage>
        <taxon>Bacteria</taxon>
        <taxon>Pseudomonadati</taxon>
        <taxon>Myxococcota</taxon>
        <taxon>Polyangia</taxon>
        <taxon>Polyangiales</taxon>
        <taxon>Labilitrichaceae</taxon>
        <taxon>Labilithrix</taxon>
    </lineage>
</organism>
<evidence type="ECO:0000256" key="1">
    <source>
        <dbReference type="SAM" id="MobiDB-lite"/>
    </source>
</evidence>
<sequence length="286" mass="28080">MSRSLRALALSRTVATSVMLASSVAASVAVALALALGGAACANSPQPDLTPDYDPSLPTVDASLESHPVVGNSGDDSSSSGETTGGAKKDASAPAANANDAGSTKTPSTPSVTTPAAGEILITEVMYTTLTPEPMSEWFEVYNLASAARTLSGLKITDGGGRSHVIGAGVTLGAGEYGVLVRDKATAIANAVPASAILYEYGAGLSSSSGVILANGASGGIALYDASVRLANVPYGGWFSQSGGSSIQLKSLTGATSDSAAGWCLSATAWTSGSAKGTPGAASDCP</sequence>
<protein>
    <submittedName>
        <fullName evidence="4">Hemolysin-type calcium-binding region</fullName>
    </submittedName>
</protein>
<evidence type="ECO:0000313" key="4">
    <source>
        <dbReference type="EMBL" id="AKV03074.1"/>
    </source>
</evidence>
<accession>A0A0K1QBE8</accession>
<dbReference type="PROSITE" id="PS51841">
    <property type="entry name" value="LTD"/>
    <property type="match status" value="1"/>
</dbReference>
<feature type="domain" description="LTD" evidence="3">
    <location>
        <begin position="108"/>
        <end position="257"/>
    </location>
</feature>
<dbReference type="InterPro" id="IPR001322">
    <property type="entry name" value="Lamin_tail_dom"/>
</dbReference>
<dbReference type="KEGG" id="llu:AKJ09_09737"/>
<feature type="region of interest" description="Disordered" evidence="1">
    <location>
        <begin position="47"/>
        <end position="115"/>
    </location>
</feature>